<keyword evidence="3" id="KW-1185">Reference proteome</keyword>
<evidence type="ECO:0000313" key="3">
    <source>
        <dbReference type="Proteomes" id="UP000054721"/>
    </source>
</evidence>
<feature type="region of interest" description="Disordered" evidence="1">
    <location>
        <begin position="146"/>
        <end position="165"/>
    </location>
</feature>
<accession>A0A0V1LRY9</accession>
<feature type="region of interest" description="Disordered" evidence="1">
    <location>
        <begin position="286"/>
        <end position="351"/>
    </location>
</feature>
<proteinExistence type="predicted"/>
<organism evidence="2 3">
    <name type="scientific">Trichinella nativa</name>
    <dbReference type="NCBI Taxonomy" id="6335"/>
    <lineage>
        <taxon>Eukaryota</taxon>
        <taxon>Metazoa</taxon>
        <taxon>Ecdysozoa</taxon>
        <taxon>Nematoda</taxon>
        <taxon>Enoplea</taxon>
        <taxon>Dorylaimia</taxon>
        <taxon>Trichinellida</taxon>
        <taxon>Trichinellidae</taxon>
        <taxon>Trichinella</taxon>
    </lineage>
</organism>
<evidence type="ECO:0000256" key="1">
    <source>
        <dbReference type="SAM" id="MobiDB-lite"/>
    </source>
</evidence>
<protein>
    <submittedName>
        <fullName evidence="2">Uncharacterized protein</fullName>
    </submittedName>
</protein>
<gene>
    <name evidence="2" type="ORF">T02_9336</name>
</gene>
<evidence type="ECO:0000313" key="2">
    <source>
        <dbReference type="EMBL" id="KRZ62135.1"/>
    </source>
</evidence>
<reference evidence="2 3" key="1">
    <citation type="submission" date="2015-05" db="EMBL/GenBank/DDBJ databases">
        <title>Evolution of Trichinella species and genotypes.</title>
        <authorList>
            <person name="Korhonen P.K."/>
            <person name="Edoardo P."/>
            <person name="Giuseppe L.R."/>
            <person name="Gasser R.B."/>
        </authorList>
    </citation>
    <scope>NUCLEOTIDE SEQUENCE [LARGE SCALE GENOMIC DNA]</scope>
    <source>
        <strain evidence="2">ISS10</strain>
    </source>
</reference>
<feature type="compositionally biased region" description="Basic and acidic residues" evidence="1">
    <location>
        <begin position="146"/>
        <end position="159"/>
    </location>
</feature>
<comment type="caution">
    <text evidence="2">The sequence shown here is derived from an EMBL/GenBank/DDBJ whole genome shotgun (WGS) entry which is preliminary data.</text>
</comment>
<name>A0A0V1LRY9_9BILA</name>
<dbReference type="OrthoDB" id="5929913at2759"/>
<sequence>MNINNEKTTHLANRSLLAYYSVHVIKRCRLEFILSEKFQCTKTGFQRCAMQITITIKGALSSVKLMKQRKSENADATKKNNRKQETCGGCISTVHIVSRHRLEFILSKRFQCTKTGFQRCAMQITITIKGALSSVRAHSCKVKKSENADDTKQITDRTKQNKRRQKLPKIVRRRVLTKYELTRRSFVRPQGVSSTAWAAIGVQKLLLMAISFADVFWFSDSANATRCDCTLEVYEYPSYYRRQYQPTHRPPAALSALSASATVLAGVPSEDSVGAVGTSPQTRGITSACIRVQAPRRLEPSAAPSRNSSRRHRRSGPTRPPSVVKRQRSWGPVSPRTSATSLRMKETSAPVSKRQFTNTWFPSGPYAQARTVWRQPPGTPRAARRPWRALPDLADRGDFVVDDG</sequence>
<dbReference type="AlphaFoldDB" id="A0A0V1LRY9"/>
<dbReference type="EMBL" id="JYDW01000011">
    <property type="protein sequence ID" value="KRZ62135.1"/>
    <property type="molecule type" value="Genomic_DNA"/>
</dbReference>
<dbReference type="Proteomes" id="UP000054721">
    <property type="component" value="Unassembled WGS sequence"/>
</dbReference>